<dbReference type="GO" id="GO:0005524">
    <property type="term" value="F:ATP binding"/>
    <property type="evidence" value="ECO:0007669"/>
    <property type="project" value="InterPro"/>
</dbReference>
<dbReference type="Gene3D" id="3.40.50.10810">
    <property type="entry name" value="Tandem AAA-ATPase domain"/>
    <property type="match status" value="1"/>
</dbReference>
<evidence type="ECO:0000256" key="1">
    <source>
        <dbReference type="ARBA" id="ARBA00022801"/>
    </source>
</evidence>
<dbReference type="Gene3D" id="3.40.50.300">
    <property type="entry name" value="P-loop containing nucleotide triphosphate hydrolases"/>
    <property type="match status" value="1"/>
</dbReference>
<protein>
    <submittedName>
        <fullName evidence="5">DEAD/DEAH box helicase</fullName>
    </submittedName>
</protein>
<evidence type="ECO:0000259" key="4">
    <source>
        <dbReference type="PROSITE" id="PS51194"/>
    </source>
</evidence>
<sequence length="915" mass="101711">MSDQARPAFEQTITLTPYAILRFGSQHPGPEPGTKAKTRASAPKEVWPAELFSLGAARERTKEPDRLFWGRLAAMCLRELCHAANPDAPSPEEAQGLSDLPLPEEADSLLASAPPMAGGEYLSRDALEHIWQCLLSWCADQVAADGGLAPFLAHHAPNWQQVGRVFFHLAENKLNTDRPFVFLATYTTGFNASGQLRHTPLSQAVKQYGSTGNVAALRHLLLPVQKASEHLQWVQNMLETRALFAPRAWVPEQAYAFLTSATALEEDGIGVRLPDWWKKRSRPRVKVTISSAEGRTSLSMGALAHFDIGFSIGDEELSKEELEELLKRAGDGLTLFKGTWIEVDREKLGEVLAHWEHVKREAEAGTISYLDGVRMLSGLPGRREDGADAEDEEAIAEWSFLTPGEGFKELLQAARGEVPITCDSIPSLQATLRPYQVYGVSWLRLLGKLGMGACLADDMGLGKTIQVLALLLSLKEEEQGLPPTLLIVPASLISNWKAEAARFAPALRLAIVHPSEQLLPRTLSEVHELMPLESLDLVLTTYSMGQRLEWLKEVSWRRVILDEAQAIKNAQTRQSRAVRALQAQSRIALTGTPIENRLADLWSLFDFLNPGLLGSSGAFAELTKKMMESREGLAPLRRVTAPYILRRLKTDKSIISSLPDKVETTLYCSLTKEQATFYQQITDRIAEDLEKDSLEDGTSRPMRIIQYIMLLKQLCNHPAQAGFLSDKGSDFAPERSGKFQRVGELCSEIAARQERVLLFTQFKEIIDPLAQYLTGIFGRPGLILHGSVAVRKRGELVKEFQAEDGPPFFILSLKAGGTGLNLTRASHVIHVDRWWNPAVEDQATDRAFRIGQKNNVLVHKCLTRGTIEEHIDQMLQEKRSLAEDALGDMQNSITSLSDEDFLKLIRLDLKLAVEE</sequence>
<dbReference type="CDD" id="cd18012">
    <property type="entry name" value="DEXQc_arch_SWI2_SNF2"/>
    <property type="match status" value="1"/>
</dbReference>
<reference evidence="5" key="2">
    <citation type="submission" date="2021-04" db="EMBL/GenBank/DDBJ databases">
        <authorList>
            <person name="Gilroy R."/>
        </authorList>
    </citation>
    <scope>NUCLEOTIDE SEQUENCE</scope>
    <source>
        <strain evidence="5">ChiHecec2B26-446</strain>
    </source>
</reference>
<dbReference type="InterPro" id="IPR027417">
    <property type="entry name" value="P-loop_NTPase"/>
</dbReference>
<dbReference type="EMBL" id="DXHV01000083">
    <property type="protein sequence ID" value="HIW01573.1"/>
    <property type="molecule type" value="Genomic_DNA"/>
</dbReference>
<gene>
    <name evidence="5" type="ORF">H9894_10380</name>
</gene>
<feature type="domain" description="Helicase C-terminal" evidence="4">
    <location>
        <begin position="741"/>
        <end position="897"/>
    </location>
</feature>
<evidence type="ECO:0000313" key="6">
    <source>
        <dbReference type="Proteomes" id="UP000886752"/>
    </source>
</evidence>
<dbReference type="GO" id="GO:0004386">
    <property type="term" value="F:helicase activity"/>
    <property type="evidence" value="ECO:0007669"/>
    <property type="project" value="UniProtKB-KW"/>
</dbReference>
<dbReference type="SMART" id="SM00490">
    <property type="entry name" value="HELICc"/>
    <property type="match status" value="1"/>
</dbReference>
<dbReference type="InterPro" id="IPR049730">
    <property type="entry name" value="SNF2/RAD54-like_C"/>
</dbReference>
<keyword evidence="5" id="KW-0547">Nucleotide-binding</keyword>
<evidence type="ECO:0000256" key="2">
    <source>
        <dbReference type="SAM" id="MobiDB-lite"/>
    </source>
</evidence>
<dbReference type="InterPro" id="IPR038718">
    <property type="entry name" value="SNF2-like_sf"/>
</dbReference>
<dbReference type="Pfam" id="PF00176">
    <property type="entry name" value="SNF2-rel_dom"/>
    <property type="match status" value="1"/>
</dbReference>
<dbReference type="Proteomes" id="UP000886752">
    <property type="component" value="Unassembled WGS sequence"/>
</dbReference>
<keyword evidence="5" id="KW-0347">Helicase</keyword>
<name>A0A9D1PZT5_9BACT</name>
<evidence type="ECO:0000313" key="5">
    <source>
        <dbReference type="EMBL" id="HIW01573.1"/>
    </source>
</evidence>
<accession>A0A9D1PZT5</accession>
<dbReference type="PROSITE" id="PS51192">
    <property type="entry name" value="HELICASE_ATP_BIND_1"/>
    <property type="match status" value="1"/>
</dbReference>
<dbReference type="InterPro" id="IPR001650">
    <property type="entry name" value="Helicase_C-like"/>
</dbReference>
<dbReference type="Pfam" id="PF12419">
    <property type="entry name" value="DUF3670"/>
    <property type="match status" value="1"/>
</dbReference>
<dbReference type="Pfam" id="PF00271">
    <property type="entry name" value="Helicase_C"/>
    <property type="match status" value="1"/>
</dbReference>
<organism evidence="5 6">
    <name type="scientific">Candidatus Desulfovibrio intestinipullorum</name>
    <dbReference type="NCBI Taxonomy" id="2838536"/>
    <lineage>
        <taxon>Bacteria</taxon>
        <taxon>Pseudomonadati</taxon>
        <taxon>Thermodesulfobacteriota</taxon>
        <taxon>Desulfovibrionia</taxon>
        <taxon>Desulfovibrionales</taxon>
        <taxon>Desulfovibrionaceae</taxon>
        <taxon>Desulfovibrio</taxon>
    </lineage>
</organism>
<proteinExistence type="predicted"/>
<dbReference type="InterPro" id="IPR000330">
    <property type="entry name" value="SNF2_N"/>
</dbReference>
<dbReference type="PANTHER" id="PTHR10799">
    <property type="entry name" value="SNF2/RAD54 HELICASE FAMILY"/>
    <property type="match status" value="1"/>
</dbReference>
<keyword evidence="5" id="KW-0067">ATP-binding</keyword>
<dbReference type="GO" id="GO:0016787">
    <property type="term" value="F:hydrolase activity"/>
    <property type="evidence" value="ECO:0007669"/>
    <property type="project" value="UniProtKB-KW"/>
</dbReference>
<evidence type="ECO:0000259" key="3">
    <source>
        <dbReference type="PROSITE" id="PS51192"/>
    </source>
</evidence>
<dbReference type="InterPro" id="IPR022138">
    <property type="entry name" value="DUF3670"/>
</dbReference>
<feature type="domain" description="Helicase ATP-binding" evidence="3">
    <location>
        <begin position="444"/>
        <end position="611"/>
    </location>
</feature>
<keyword evidence="1" id="KW-0378">Hydrolase</keyword>
<dbReference type="InterPro" id="IPR014001">
    <property type="entry name" value="Helicase_ATP-bd"/>
</dbReference>
<dbReference type="PROSITE" id="PS51194">
    <property type="entry name" value="HELICASE_CTER"/>
    <property type="match status" value="1"/>
</dbReference>
<dbReference type="AlphaFoldDB" id="A0A9D1PZT5"/>
<feature type="region of interest" description="Disordered" evidence="2">
    <location>
        <begin position="23"/>
        <end position="42"/>
    </location>
</feature>
<dbReference type="SUPFAM" id="SSF52540">
    <property type="entry name" value="P-loop containing nucleoside triphosphate hydrolases"/>
    <property type="match status" value="2"/>
</dbReference>
<reference evidence="5" key="1">
    <citation type="journal article" date="2021" name="PeerJ">
        <title>Extensive microbial diversity within the chicken gut microbiome revealed by metagenomics and culture.</title>
        <authorList>
            <person name="Gilroy R."/>
            <person name="Ravi A."/>
            <person name="Getino M."/>
            <person name="Pursley I."/>
            <person name="Horton D.L."/>
            <person name="Alikhan N.F."/>
            <person name="Baker D."/>
            <person name="Gharbi K."/>
            <person name="Hall N."/>
            <person name="Watson M."/>
            <person name="Adriaenssens E.M."/>
            <person name="Foster-Nyarko E."/>
            <person name="Jarju S."/>
            <person name="Secka A."/>
            <person name="Antonio M."/>
            <person name="Oren A."/>
            <person name="Chaudhuri R.R."/>
            <person name="La Ragione R."/>
            <person name="Hildebrand F."/>
            <person name="Pallen M.J."/>
        </authorList>
    </citation>
    <scope>NUCLEOTIDE SEQUENCE</scope>
    <source>
        <strain evidence="5">ChiHecec2B26-446</strain>
    </source>
</reference>
<dbReference type="CDD" id="cd18793">
    <property type="entry name" value="SF2_C_SNF"/>
    <property type="match status" value="1"/>
</dbReference>
<comment type="caution">
    <text evidence="5">The sequence shown here is derived from an EMBL/GenBank/DDBJ whole genome shotgun (WGS) entry which is preliminary data.</text>
</comment>
<dbReference type="SMART" id="SM00487">
    <property type="entry name" value="DEXDc"/>
    <property type="match status" value="1"/>
</dbReference>